<accession>A0ABN2WZH0</accession>
<name>A0ABN2WZH0_9ACTN</name>
<comment type="similarity">
    <text evidence="3 10">Belongs to the FliL family.</text>
</comment>
<evidence type="ECO:0000256" key="9">
    <source>
        <dbReference type="ARBA" id="ARBA00023136"/>
    </source>
</evidence>
<sequence length="146" mass="15770">MTSTTLDRPTDAAGAPEVKGGRRKKLLLVGLALVVGAAAAWWFVLRPSGPTEPVPGEVMTMEPIQVNLADGHYLRIGIALQLSADAHGADGSKALDATIDLFSGVDQAELAKAGQRQELKHELEEKLHEHYHGDVLEVYFTEFVTQ</sequence>
<dbReference type="InterPro" id="IPR005503">
    <property type="entry name" value="FliL"/>
</dbReference>
<keyword evidence="12" id="KW-1185">Reference proteome</keyword>
<evidence type="ECO:0000256" key="8">
    <source>
        <dbReference type="ARBA" id="ARBA00022989"/>
    </source>
</evidence>
<keyword evidence="8 10" id="KW-1133">Transmembrane helix</keyword>
<evidence type="ECO:0000313" key="11">
    <source>
        <dbReference type="EMBL" id="GAA2100674.1"/>
    </source>
</evidence>
<reference evidence="11 12" key="1">
    <citation type="journal article" date="2019" name="Int. J. Syst. Evol. Microbiol.">
        <title>The Global Catalogue of Microorganisms (GCM) 10K type strain sequencing project: providing services to taxonomists for standard genome sequencing and annotation.</title>
        <authorList>
            <consortium name="The Broad Institute Genomics Platform"/>
            <consortium name="The Broad Institute Genome Sequencing Center for Infectious Disease"/>
            <person name="Wu L."/>
            <person name="Ma J."/>
        </authorList>
    </citation>
    <scope>NUCLEOTIDE SEQUENCE [LARGE SCALE GENOMIC DNA]</scope>
    <source>
        <strain evidence="11 12">JCM 13813</strain>
    </source>
</reference>
<dbReference type="Pfam" id="PF03748">
    <property type="entry name" value="FliL"/>
    <property type="match status" value="1"/>
</dbReference>
<evidence type="ECO:0000256" key="7">
    <source>
        <dbReference type="ARBA" id="ARBA00022779"/>
    </source>
</evidence>
<gene>
    <name evidence="11" type="ORF">GCM10009726_10680</name>
</gene>
<evidence type="ECO:0000256" key="4">
    <source>
        <dbReference type="ARBA" id="ARBA00022475"/>
    </source>
</evidence>
<dbReference type="EMBL" id="BAAAMQ010000009">
    <property type="protein sequence ID" value="GAA2100674.1"/>
    <property type="molecule type" value="Genomic_DNA"/>
</dbReference>
<keyword evidence="5 10" id="KW-0145">Chemotaxis</keyword>
<proteinExistence type="inferred from homology"/>
<comment type="caution">
    <text evidence="11">The sequence shown here is derived from an EMBL/GenBank/DDBJ whole genome shotgun (WGS) entry which is preliminary data.</text>
</comment>
<organism evidence="11 12">
    <name type="scientific">Nocardioides furvisabuli</name>
    <dbReference type="NCBI Taxonomy" id="375542"/>
    <lineage>
        <taxon>Bacteria</taxon>
        <taxon>Bacillati</taxon>
        <taxon>Actinomycetota</taxon>
        <taxon>Actinomycetes</taxon>
        <taxon>Propionibacteriales</taxon>
        <taxon>Nocardioidaceae</taxon>
        <taxon>Nocardioides</taxon>
    </lineage>
</organism>
<feature type="transmembrane region" description="Helical" evidence="10">
    <location>
        <begin position="26"/>
        <end position="45"/>
    </location>
</feature>
<evidence type="ECO:0000313" key="12">
    <source>
        <dbReference type="Proteomes" id="UP001501161"/>
    </source>
</evidence>
<keyword evidence="7 10" id="KW-0283">Flagellar rotation</keyword>
<keyword evidence="4 10" id="KW-1003">Cell membrane</keyword>
<evidence type="ECO:0000256" key="5">
    <source>
        <dbReference type="ARBA" id="ARBA00022500"/>
    </source>
</evidence>
<evidence type="ECO:0000256" key="2">
    <source>
        <dbReference type="ARBA" id="ARBA00004162"/>
    </source>
</evidence>
<evidence type="ECO:0000256" key="10">
    <source>
        <dbReference type="RuleBase" id="RU364125"/>
    </source>
</evidence>
<comment type="subcellular location">
    <subcellularLocation>
        <location evidence="2">Cell membrane</location>
        <topology evidence="2">Single-pass membrane protein</topology>
    </subcellularLocation>
</comment>
<evidence type="ECO:0000256" key="6">
    <source>
        <dbReference type="ARBA" id="ARBA00022692"/>
    </source>
</evidence>
<comment type="function">
    <text evidence="1 10">Controls the rotational direction of flagella during chemotaxis.</text>
</comment>
<keyword evidence="9 10" id="KW-0472">Membrane</keyword>
<evidence type="ECO:0000256" key="1">
    <source>
        <dbReference type="ARBA" id="ARBA00002254"/>
    </source>
</evidence>
<dbReference type="RefSeq" id="WP_231250177.1">
    <property type="nucleotide sequence ID" value="NZ_BAAAMQ010000009.1"/>
</dbReference>
<protein>
    <recommendedName>
        <fullName evidence="10">Flagellar protein FliL</fullName>
    </recommendedName>
</protein>
<evidence type="ECO:0000256" key="3">
    <source>
        <dbReference type="ARBA" id="ARBA00008281"/>
    </source>
</evidence>
<dbReference type="Proteomes" id="UP001501161">
    <property type="component" value="Unassembled WGS sequence"/>
</dbReference>
<keyword evidence="6 10" id="KW-0812">Transmembrane</keyword>